<evidence type="ECO:0000256" key="4">
    <source>
        <dbReference type="ARBA" id="ARBA00022692"/>
    </source>
</evidence>
<evidence type="ECO:0000313" key="10">
    <source>
        <dbReference type="Proteomes" id="UP000294739"/>
    </source>
</evidence>
<keyword evidence="4 7" id="KW-0812">Transmembrane</keyword>
<evidence type="ECO:0000256" key="3">
    <source>
        <dbReference type="ARBA" id="ARBA00022475"/>
    </source>
</evidence>
<keyword evidence="2 7" id="KW-0813">Transport</keyword>
<keyword evidence="10" id="KW-1185">Reference proteome</keyword>
<dbReference type="CDD" id="cd06261">
    <property type="entry name" value="TM_PBP2"/>
    <property type="match status" value="1"/>
</dbReference>
<dbReference type="AlphaFoldDB" id="A0A4R5DAF5"/>
<evidence type="ECO:0000256" key="2">
    <source>
        <dbReference type="ARBA" id="ARBA00022448"/>
    </source>
</evidence>
<evidence type="ECO:0000313" key="9">
    <source>
        <dbReference type="EMBL" id="TDE10606.1"/>
    </source>
</evidence>
<feature type="transmembrane region" description="Helical" evidence="7">
    <location>
        <begin position="158"/>
        <end position="185"/>
    </location>
</feature>
<name>A0A4R5DAF5_9ACTN</name>
<dbReference type="Pfam" id="PF00528">
    <property type="entry name" value="BPD_transp_1"/>
    <property type="match status" value="1"/>
</dbReference>
<feature type="domain" description="ABC transmembrane type-1" evidence="8">
    <location>
        <begin position="119"/>
        <end position="324"/>
    </location>
</feature>
<comment type="similarity">
    <text evidence="7">Belongs to the binding-protein-dependent transport system permease family.</text>
</comment>
<feature type="transmembrane region" description="Helical" evidence="7">
    <location>
        <begin position="205"/>
        <end position="224"/>
    </location>
</feature>
<dbReference type="OrthoDB" id="9778910at2"/>
<feature type="transmembrane region" description="Helical" evidence="7">
    <location>
        <begin position="260"/>
        <end position="285"/>
    </location>
</feature>
<evidence type="ECO:0000256" key="6">
    <source>
        <dbReference type="ARBA" id="ARBA00023136"/>
    </source>
</evidence>
<organism evidence="9 10">
    <name type="scientific">Jiangella asiatica</name>
    <dbReference type="NCBI Taxonomy" id="2530372"/>
    <lineage>
        <taxon>Bacteria</taxon>
        <taxon>Bacillati</taxon>
        <taxon>Actinomycetota</taxon>
        <taxon>Actinomycetes</taxon>
        <taxon>Jiangellales</taxon>
        <taxon>Jiangellaceae</taxon>
        <taxon>Jiangella</taxon>
    </lineage>
</organism>
<dbReference type="Proteomes" id="UP000294739">
    <property type="component" value="Unassembled WGS sequence"/>
</dbReference>
<keyword evidence="5 7" id="KW-1133">Transmembrane helix</keyword>
<evidence type="ECO:0000256" key="1">
    <source>
        <dbReference type="ARBA" id="ARBA00004651"/>
    </source>
</evidence>
<dbReference type="InterPro" id="IPR035906">
    <property type="entry name" value="MetI-like_sf"/>
</dbReference>
<dbReference type="PANTHER" id="PTHR43163">
    <property type="entry name" value="DIPEPTIDE TRANSPORT SYSTEM PERMEASE PROTEIN DPPB-RELATED"/>
    <property type="match status" value="1"/>
</dbReference>
<proteinExistence type="inferred from homology"/>
<dbReference type="SUPFAM" id="SSF161098">
    <property type="entry name" value="MetI-like"/>
    <property type="match status" value="1"/>
</dbReference>
<dbReference type="RefSeq" id="WP_131894335.1">
    <property type="nucleotide sequence ID" value="NZ_SMKZ01000013.1"/>
</dbReference>
<gene>
    <name evidence="9" type="ORF">E1269_11020</name>
</gene>
<dbReference type="InterPro" id="IPR045621">
    <property type="entry name" value="BPD_transp_1_N"/>
</dbReference>
<accession>A0A4R5DAF5</accession>
<dbReference type="GO" id="GO:0055085">
    <property type="term" value="P:transmembrane transport"/>
    <property type="evidence" value="ECO:0007669"/>
    <property type="project" value="InterPro"/>
</dbReference>
<dbReference type="PROSITE" id="PS50928">
    <property type="entry name" value="ABC_TM1"/>
    <property type="match status" value="1"/>
</dbReference>
<comment type="subcellular location">
    <subcellularLocation>
        <location evidence="1 7">Cell membrane</location>
        <topology evidence="1 7">Multi-pass membrane protein</topology>
    </subcellularLocation>
</comment>
<evidence type="ECO:0000259" key="8">
    <source>
        <dbReference type="PROSITE" id="PS50928"/>
    </source>
</evidence>
<dbReference type="EMBL" id="SMKZ01000013">
    <property type="protein sequence ID" value="TDE10606.1"/>
    <property type="molecule type" value="Genomic_DNA"/>
</dbReference>
<dbReference type="PANTHER" id="PTHR43163:SF6">
    <property type="entry name" value="DIPEPTIDE TRANSPORT SYSTEM PERMEASE PROTEIN DPPB-RELATED"/>
    <property type="match status" value="1"/>
</dbReference>
<feature type="transmembrane region" description="Helical" evidence="7">
    <location>
        <begin position="123"/>
        <end position="146"/>
    </location>
</feature>
<feature type="transmembrane region" description="Helical" evidence="7">
    <location>
        <begin position="33"/>
        <end position="51"/>
    </location>
</feature>
<dbReference type="Pfam" id="PF19300">
    <property type="entry name" value="BPD_transp_1_N"/>
    <property type="match status" value="1"/>
</dbReference>
<sequence>MTVDTLPESGIGGTSKVKGPSRLNAGRLVFRRLVLAPVTLLGVTFAVFVMVDLSPNDPALARLGMFASAEAREQFAEENGLNDPLVVRFVRFLGDLVQFDFGDSVVRPETVGELISRALPVSFQLMAFSIALACLFGLVLGVLAAWKEGRATDRAISGLVAMLYAAPDFWLGLLFIQTFAVALGILPSGGYVPISEGFGPWLSPIIGPAVVLALGIMAALTRIVRASMADELAKDYVITARGSGLSWPVVLFRNVLRNALITPITVLGVVIGSLMSGAVLVETIFNLPGMGTLLITGVNQGDLGVVRAVAIVAAAVFVVVNLVVDLLHVALSPRSVEMSAQ</sequence>
<comment type="caution">
    <text evidence="9">The sequence shown here is derived from an EMBL/GenBank/DDBJ whole genome shotgun (WGS) entry which is preliminary data.</text>
</comment>
<protein>
    <submittedName>
        <fullName evidence="9">ABC transporter permease</fullName>
    </submittedName>
</protein>
<evidence type="ECO:0000256" key="7">
    <source>
        <dbReference type="RuleBase" id="RU363032"/>
    </source>
</evidence>
<feature type="transmembrane region" description="Helical" evidence="7">
    <location>
        <begin position="305"/>
        <end position="331"/>
    </location>
</feature>
<evidence type="ECO:0000256" key="5">
    <source>
        <dbReference type="ARBA" id="ARBA00022989"/>
    </source>
</evidence>
<dbReference type="InterPro" id="IPR000515">
    <property type="entry name" value="MetI-like"/>
</dbReference>
<reference evidence="9 10" key="1">
    <citation type="submission" date="2019-03" db="EMBL/GenBank/DDBJ databases">
        <title>Draft genome sequences of novel Actinobacteria.</title>
        <authorList>
            <person name="Sahin N."/>
            <person name="Ay H."/>
            <person name="Saygin H."/>
        </authorList>
    </citation>
    <scope>NUCLEOTIDE SEQUENCE [LARGE SCALE GENOMIC DNA]</scope>
    <source>
        <strain evidence="9 10">5K138</strain>
    </source>
</reference>
<dbReference type="Gene3D" id="1.10.3720.10">
    <property type="entry name" value="MetI-like"/>
    <property type="match status" value="1"/>
</dbReference>
<keyword evidence="6 7" id="KW-0472">Membrane</keyword>
<dbReference type="InParanoid" id="A0A4R5DAF5"/>
<keyword evidence="3" id="KW-1003">Cell membrane</keyword>
<dbReference type="GO" id="GO:0005886">
    <property type="term" value="C:plasma membrane"/>
    <property type="evidence" value="ECO:0007669"/>
    <property type="project" value="UniProtKB-SubCell"/>
</dbReference>